<dbReference type="GO" id="GO:0008967">
    <property type="term" value="F:phosphoglycolate phosphatase activity"/>
    <property type="evidence" value="ECO:0007669"/>
    <property type="project" value="UniProtKB-UniRule"/>
</dbReference>
<evidence type="ECO:0000256" key="10">
    <source>
        <dbReference type="HAMAP-Rule" id="MF_00495"/>
    </source>
</evidence>
<protein>
    <recommendedName>
        <fullName evidence="5 10">Phosphoglycolate phosphatase</fullName>
        <shortName evidence="10">PGP</shortName>
        <shortName evidence="10">PGPase</shortName>
        <ecNumber evidence="5 10">3.1.3.18</ecNumber>
    </recommendedName>
</protein>
<dbReference type="GO" id="GO:0046295">
    <property type="term" value="P:glycolate biosynthetic process"/>
    <property type="evidence" value="ECO:0007669"/>
    <property type="project" value="UniProtKB-UniRule"/>
</dbReference>
<dbReference type="NCBIfam" id="TIGR01549">
    <property type="entry name" value="HAD-SF-IA-v1"/>
    <property type="match status" value="1"/>
</dbReference>
<evidence type="ECO:0000256" key="1">
    <source>
        <dbReference type="ARBA" id="ARBA00000830"/>
    </source>
</evidence>
<evidence type="ECO:0000256" key="9">
    <source>
        <dbReference type="ARBA" id="ARBA00023277"/>
    </source>
</evidence>
<dbReference type="SFLD" id="SFLDG01135">
    <property type="entry name" value="C1.5.6:_HAD__Beta-PGM__Phospha"/>
    <property type="match status" value="1"/>
</dbReference>
<evidence type="ECO:0000313" key="12">
    <source>
        <dbReference type="Proteomes" id="UP000501891"/>
    </source>
</evidence>
<dbReference type="HAMAP" id="MF_00495">
    <property type="entry name" value="GPH_hydrolase_bact"/>
    <property type="match status" value="1"/>
</dbReference>
<comment type="cofactor">
    <cofactor evidence="2 10">
        <name>Mg(2+)</name>
        <dbReference type="ChEBI" id="CHEBI:18420"/>
    </cofactor>
</comment>
<feature type="binding site" evidence="10">
    <location>
        <position position="15"/>
    </location>
    <ligand>
        <name>Mg(2+)</name>
        <dbReference type="ChEBI" id="CHEBI:18420"/>
    </ligand>
</feature>
<dbReference type="EMBL" id="CP051775">
    <property type="protein sequence ID" value="QJE72515.1"/>
    <property type="molecule type" value="Genomic_DNA"/>
</dbReference>
<feature type="active site" description="Nucleophile" evidence="10">
    <location>
        <position position="15"/>
    </location>
</feature>
<keyword evidence="7 10" id="KW-0378">Hydrolase</keyword>
<evidence type="ECO:0000256" key="2">
    <source>
        <dbReference type="ARBA" id="ARBA00001946"/>
    </source>
</evidence>
<evidence type="ECO:0000256" key="3">
    <source>
        <dbReference type="ARBA" id="ARBA00004818"/>
    </source>
</evidence>
<evidence type="ECO:0000256" key="5">
    <source>
        <dbReference type="ARBA" id="ARBA00013078"/>
    </source>
</evidence>
<dbReference type="Gene3D" id="3.40.50.1000">
    <property type="entry name" value="HAD superfamily/HAD-like"/>
    <property type="match status" value="1"/>
</dbReference>
<keyword evidence="8 10" id="KW-0460">Magnesium</keyword>
<comment type="catalytic activity">
    <reaction evidence="1 10">
        <text>2-phosphoglycolate + H2O = glycolate + phosphate</text>
        <dbReference type="Rhea" id="RHEA:14369"/>
        <dbReference type="ChEBI" id="CHEBI:15377"/>
        <dbReference type="ChEBI" id="CHEBI:29805"/>
        <dbReference type="ChEBI" id="CHEBI:43474"/>
        <dbReference type="ChEBI" id="CHEBI:58033"/>
        <dbReference type="EC" id="3.1.3.18"/>
    </reaction>
</comment>
<keyword evidence="9 10" id="KW-0119">Carbohydrate metabolism</keyword>
<dbReference type="InterPro" id="IPR036412">
    <property type="entry name" value="HAD-like_sf"/>
</dbReference>
<evidence type="ECO:0000256" key="4">
    <source>
        <dbReference type="ARBA" id="ARBA00006171"/>
    </source>
</evidence>
<dbReference type="InterPro" id="IPR023198">
    <property type="entry name" value="PGP-like_dom2"/>
</dbReference>
<dbReference type="PANTHER" id="PTHR43434:SF1">
    <property type="entry name" value="PHOSPHOGLYCOLATE PHOSPHATASE"/>
    <property type="match status" value="1"/>
</dbReference>
<keyword evidence="12" id="KW-1185">Reference proteome</keyword>
<evidence type="ECO:0000313" key="11">
    <source>
        <dbReference type="EMBL" id="QJE72515.1"/>
    </source>
</evidence>
<dbReference type="GO" id="GO:0006281">
    <property type="term" value="P:DNA repair"/>
    <property type="evidence" value="ECO:0007669"/>
    <property type="project" value="TreeGrafter"/>
</dbReference>
<dbReference type="InterPro" id="IPR041492">
    <property type="entry name" value="HAD_2"/>
</dbReference>
<evidence type="ECO:0000256" key="8">
    <source>
        <dbReference type="ARBA" id="ARBA00022842"/>
    </source>
</evidence>
<dbReference type="SFLD" id="SFLDS00003">
    <property type="entry name" value="Haloacid_Dehalogenase"/>
    <property type="match status" value="1"/>
</dbReference>
<keyword evidence="6 10" id="KW-0479">Metal-binding</keyword>
<proteinExistence type="inferred from homology"/>
<feature type="binding site" evidence="10">
    <location>
        <position position="177"/>
    </location>
    <ligand>
        <name>Mg(2+)</name>
        <dbReference type="ChEBI" id="CHEBI:18420"/>
    </ligand>
</feature>
<comment type="function">
    <text evidence="10">Specifically catalyzes the dephosphorylation of 2-phosphoglycolate. Is involved in the dissimilation of the intracellular 2-phosphoglycolate formed during the DNA repair of 3'-phosphoglycolate ends, a major class of DNA lesions induced by oxidative stress.</text>
</comment>
<dbReference type="KEGG" id="acru:HHL28_04870"/>
<dbReference type="Proteomes" id="UP000501891">
    <property type="component" value="Chromosome"/>
</dbReference>
<sequence length="229" mass="24539">MTSTALRRFPVLVFDFDGTLIDSAPEIGEGLNHLLAEHGRPPVTDSQIRMFIGDGAARLVERGFEATGEPLAPGALPGVLARYLEIYATIPTDPHCIYPGVRETLERLKTAGHRLGLATNKPQVLTHKVLGELGMGGLLDAVCGGDTLPERKPSPKPLLWVVEQLGGTPDGAVMTGDNKNDVLAARAARMPVVSVAYGYPRMPLSELGTDIIIDRFDELPEALERLAAS</sequence>
<dbReference type="GO" id="GO:0046872">
    <property type="term" value="F:metal ion binding"/>
    <property type="evidence" value="ECO:0007669"/>
    <property type="project" value="UniProtKB-KW"/>
</dbReference>
<dbReference type="GO" id="GO:0005975">
    <property type="term" value="P:carbohydrate metabolic process"/>
    <property type="evidence" value="ECO:0007669"/>
    <property type="project" value="InterPro"/>
</dbReference>
<dbReference type="PANTHER" id="PTHR43434">
    <property type="entry name" value="PHOSPHOGLYCOLATE PHOSPHATASE"/>
    <property type="match status" value="1"/>
</dbReference>
<gene>
    <name evidence="11" type="primary">gph</name>
    <name evidence="11" type="ORF">HHL28_04870</name>
</gene>
<dbReference type="Pfam" id="PF13419">
    <property type="entry name" value="HAD_2"/>
    <property type="match status" value="1"/>
</dbReference>
<dbReference type="AlphaFoldDB" id="A0A858R539"/>
<dbReference type="InterPro" id="IPR037512">
    <property type="entry name" value="PGPase_prok"/>
</dbReference>
<name>A0A858R539_9PROT</name>
<dbReference type="SUPFAM" id="SSF56784">
    <property type="entry name" value="HAD-like"/>
    <property type="match status" value="1"/>
</dbReference>
<dbReference type="NCBIfam" id="TIGR01449">
    <property type="entry name" value="PGP_bact"/>
    <property type="match status" value="1"/>
</dbReference>
<evidence type="ECO:0000256" key="7">
    <source>
        <dbReference type="ARBA" id="ARBA00022801"/>
    </source>
</evidence>
<comment type="similarity">
    <text evidence="4 10">Belongs to the HAD-like hydrolase superfamily. CbbY/CbbZ/Gph/YieH family.</text>
</comment>
<comment type="pathway">
    <text evidence="3 10">Organic acid metabolism; glycolate biosynthesis; glycolate from 2-phosphoglycolate: step 1/1.</text>
</comment>
<dbReference type="EC" id="3.1.3.18" evidence="5 10"/>
<dbReference type="GO" id="GO:0005829">
    <property type="term" value="C:cytosol"/>
    <property type="evidence" value="ECO:0007669"/>
    <property type="project" value="TreeGrafter"/>
</dbReference>
<dbReference type="Gene3D" id="1.10.150.240">
    <property type="entry name" value="Putative phosphatase, domain 2"/>
    <property type="match status" value="1"/>
</dbReference>
<dbReference type="UniPathway" id="UPA00865">
    <property type="reaction ID" value="UER00834"/>
</dbReference>
<dbReference type="InterPro" id="IPR050155">
    <property type="entry name" value="HAD-like_hydrolase_sf"/>
</dbReference>
<dbReference type="InterPro" id="IPR006439">
    <property type="entry name" value="HAD-SF_hydro_IA"/>
</dbReference>
<organism evidence="11 12">
    <name type="scientific">Aerophototrophica crusticola</name>
    <dbReference type="NCBI Taxonomy" id="1709002"/>
    <lineage>
        <taxon>Bacteria</taxon>
        <taxon>Pseudomonadati</taxon>
        <taxon>Pseudomonadota</taxon>
        <taxon>Alphaproteobacteria</taxon>
        <taxon>Rhodospirillales</taxon>
        <taxon>Rhodospirillaceae</taxon>
        <taxon>Aerophototrophica</taxon>
    </lineage>
</organism>
<reference evidence="11" key="1">
    <citation type="submission" date="2020-04" db="EMBL/GenBank/DDBJ databases">
        <title>A desert anoxygenic phototrophic bacterium fixes CO2 using RubisCO under aerobic conditions.</title>
        <authorList>
            <person name="Tang K."/>
        </authorList>
    </citation>
    <scope>NUCLEOTIDE SEQUENCE [LARGE SCALE GENOMIC DNA]</scope>
    <source>
        <strain evidence="11">MIMtkB3</strain>
    </source>
</reference>
<dbReference type="FunFam" id="3.40.50.1000:FF:000022">
    <property type="entry name" value="Phosphoglycolate phosphatase"/>
    <property type="match status" value="1"/>
</dbReference>
<accession>A0A858R539</accession>
<evidence type="ECO:0000256" key="6">
    <source>
        <dbReference type="ARBA" id="ARBA00022723"/>
    </source>
</evidence>
<dbReference type="SFLD" id="SFLDG01129">
    <property type="entry name" value="C1.5:_HAD__Beta-PGM__Phosphata"/>
    <property type="match status" value="1"/>
</dbReference>
<feature type="binding site" evidence="10">
    <location>
        <position position="17"/>
    </location>
    <ligand>
        <name>Mg(2+)</name>
        <dbReference type="ChEBI" id="CHEBI:18420"/>
    </ligand>
</feature>
<dbReference type="InterPro" id="IPR023214">
    <property type="entry name" value="HAD_sf"/>
</dbReference>